<dbReference type="AlphaFoldDB" id="A0A9D4U3H5"/>
<accession>A0A9D4U3H5</accession>
<evidence type="ECO:0000313" key="4">
    <source>
        <dbReference type="Proteomes" id="UP000886520"/>
    </source>
</evidence>
<evidence type="ECO:0000256" key="1">
    <source>
        <dbReference type="SAM" id="MobiDB-lite"/>
    </source>
</evidence>
<protein>
    <recommendedName>
        <fullName evidence="2">DUF7780 domain-containing protein</fullName>
    </recommendedName>
</protein>
<name>A0A9D4U3H5_ADICA</name>
<dbReference type="PANTHER" id="PTHR34960">
    <property type="entry name" value="EMB|CAB68146.1-RELATED"/>
    <property type="match status" value="1"/>
</dbReference>
<gene>
    <name evidence="3" type="ORF">GOP47_0025142</name>
</gene>
<feature type="compositionally biased region" description="Basic residues" evidence="1">
    <location>
        <begin position="436"/>
        <end position="447"/>
    </location>
</feature>
<evidence type="ECO:0000313" key="3">
    <source>
        <dbReference type="EMBL" id="KAI5060722.1"/>
    </source>
</evidence>
<feature type="compositionally biased region" description="Basic residues" evidence="1">
    <location>
        <begin position="455"/>
        <end position="466"/>
    </location>
</feature>
<feature type="compositionally biased region" description="Low complexity" evidence="1">
    <location>
        <begin position="191"/>
        <end position="226"/>
    </location>
</feature>
<feature type="region of interest" description="Disordered" evidence="1">
    <location>
        <begin position="187"/>
        <end position="226"/>
    </location>
</feature>
<reference evidence="3" key="1">
    <citation type="submission" date="2021-01" db="EMBL/GenBank/DDBJ databases">
        <title>Adiantum capillus-veneris genome.</title>
        <authorList>
            <person name="Fang Y."/>
            <person name="Liao Q."/>
        </authorList>
    </citation>
    <scope>NUCLEOTIDE SEQUENCE</scope>
    <source>
        <strain evidence="3">H3</strain>
        <tissue evidence="3">Leaf</tissue>
    </source>
</reference>
<evidence type="ECO:0000259" key="2">
    <source>
        <dbReference type="Pfam" id="PF25002"/>
    </source>
</evidence>
<sequence>MFLSPSLTSKPSFRKHSYFDKLFDGDQPYQISSQEKQPAFSVAFPSSPSKKAKHNIYTCICFFFFITMVAYLGCNSLDPHANKASPASRHDATAAIETFGAMPALRGLGSVYRKGNKAMGDLVVAHVAENTSLQDLRLFLRTLHRSGVTSRADIVFLFPWNRLPSGMLDVIHEENAHFKNLMQKVSKEHMGPPGSMSNSSSSMPTLPSSSSSETLPSSSSMPLASCTSSNSSINPLNLNAYSGSGSEHEPSAQPLWGIRNLNTSQTNNTDEGSLSHQFGSMVGFSVSELNSDNALQGFINHPPLALRRWACYQMLLGMVRHRFKHILLTDASGVAILRDPFVAMGKKRAALYVSLEDRAWGASFSGDELGVRLGSLDIEVGIASESLIALQSGLNSSSLRRQLSSYGDGKGNIANAVANLDDGKKGDVPSTSRFSRTQRSHWRRASRQRIDTRRRSGTGRRRRARKASSPTGGLCERVYGRQMWSTLEENEKKKKLVNSAVIMGSIQQVRGLANTMVTEIVKVALERKNRDAFPDSVLLSYLIHRSTSVLGKRVVEHLHLMDNADSYVHSLIGSQQTSFFLKKTRAAYSVIHGNSKSKRWEIVMRAIRRDICASEGDAGVYSDCDSSI</sequence>
<dbReference type="Proteomes" id="UP000886520">
    <property type="component" value="Chromosome 24"/>
</dbReference>
<organism evidence="3 4">
    <name type="scientific">Adiantum capillus-veneris</name>
    <name type="common">Maidenhair fern</name>
    <dbReference type="NCBI Taxonomy" id="13818"/>
    <lineage>
        <taxon>Eukaryota</taxon>
        <taxon>Viridiplantae</taxon>
        <taxon>Streptophyta</taxon>
        <taxon>Embryophyta</taxon>
        <taxon>Tracheophyta</taxon>
        <taxon>Polypodiopsida</taxon>
        <taxon>Polypodiidae</taxon>
        <taxon>Polypodiales</taxon>
        <taxon>Pteridineae</taxon>
        <taxon>Pteridaceae</taxon>
        <taxon>Vittarioideae</taxon>
        <taxon>Adiantum</taxon>
    </lineage>
</organism>
<feature type="domain" description="DUF7780" evidence="2">
    <location>
        <begin position="489"/>
        <end position="546"/>
    </location>
</feature>
<dbReference type="EMBL" id="JABFUD020000024">
    <property type="protein sequence ID" value="KAI5060722.1"/>
    <property type="molecule type" value="Genomic_DNA"/>
</dbReference>
<feature type="domain" description="DUF7780" evidence="2">
    <location>
        <begin position="103"/>
        <end position="188"/>
    </location>
</feature>
<keyword evidence="4" id="KW-1185">Reference proteome</keyword>
<dbReference type="PANTHER" id="PTHR34960:SF1">
    <property type="entry name" value="EMB|CAB68146.1-RELATED"/>
    <property type="match status" value="1"/>
</dbReference>
<dbReference type="OrthoDB" id="1921707at2759"/>
<comment type="caution">
    <text evidence="3">The sequence shown here is derived from an EMBL/GenBank/DDBJ whole genome shotgun (WGS) entry which is preliminary data.</text>
</comment>
<feature type="domain" description="DUF7780" evidence="2">
    <location>
        <begin position="229"/>
        <end position="346"/>
    </location>
</feature>
<feature type="region of interest" description="Disordered" evidence="1">
    <location>
        <begin position="420"/>
        <end position="472"/>
    </location>
</feature>
<proteinExistence type="predicted"/>
<dbReference type="InterPro" id="IPR056682">
    <property type="entry name" value="DUF7780"/>
</dbReference>
<dbReference type="Pfam" id="PF25002">
    <property type="entry name" value="DUF7780"/>
    <property type="match status" value="3"/>
</dbReference>